<dbReference type="GO" id="GO:0005737">
    <property type="term" value="C:cytoplasm"/>
    <property type="evidence" value="ECO:0007669"/>
    <property type="project" value="UniProtKB-SubCell"/>
</dbReference>
<dbReference type="GO" id="GO:0008380">
    <property type="term" value="P:RNA splicing"/>
    <property type="evidence" value="ECO:0007669"/>
    <property type="project" value="UniProtKB-KW"/>
</dbReference>
<dbReference type="EMBL" id="KV921912">
    <property type="protein sequence ID" value="ORE06995.1"/>
    <property type="molecule type" value="Genomic_DNA"/>
</dbReference>
<protein>
    <recommendedName>
        <fullName evidence="3">Cysteine-rich PDZ-binding protein</fullName>
    </recommendedName>
    <alternativeName>
        <fullName evidence="8">Cysteine-rich interactor of PDZ three</fullName>
    </alternativeName>
</protein>
<evidence type="ECO:0000256" key="4">
    <source>
        <dbReference type="ARBA" id="ARBA00022490"/>
    </source>
</evidence>
<dbReference type="OrthoDB" id="147332at2759"/>
<gene>
    <name evidence="9" type="ORF">BCV72DRAFT_116109</name>
</gene>
<keyword evidence="4" id="KW-0963">Cytoplasm</keyword>
<proteinExistence type="inferred from homology"/>
<dbReference type="Pfam" id="PF10235">
    <property type="entry name" value="Cript"/>
    <property type="match status" value="1"/>
</dbReference>
<evidence type="ECO:0000256" key="5">
    <source>
        <dbReference type="ARBA" id="ARBA00022664"/>
    </source>
</evidence>
<comment type="similarity">
    <text evidence="2">Belongs to the CRIPT family.</text>
</comment>
<dbReference type="Proteomes" id="UP000242414">
    <property type="component" value="Unassembled WGS sequence"/>
</dbReference>
<dbReference type="VEuPathDB" id="FungiDB:BCV72DRAFT_116109"/>
<keyword evidence="6" id="KW-0747">Spliceosome</keyword>
<dbReference type="InterPro" id="IPR019367">
    <property type="entry name" value="PDZ-binding_CRIPT"/>
</dbReference>
<evidence type="ECO:0000256" key="2">
    <source>
        <dbReference type="ARBA" id="ARBA00009021"/>
    </source>
</evidence>
<evidence type="ECO:0000256" key="7">
    <source>
        <dbReference type="ARBA" id="ARBA00023187"/>
    </source>
</evidence>
<organism evidence="9">
    <name type="scientific">Rhizopus microsporus var. microsporus</name>
    <dbReference type="NCBI Taxonomy" id="86635"/>
    <lineage>
        <taxon>Eukaryota</taxon>
        <taxon>Fungi</taxon>
        <taxon>Fungi incertae sedis</taxon>
        <taxon>Mucoromycota</taxon>
        <taxon>Mucoromycotina</taxon>
        <taxon>Mucoromycetes</taxon>
        <taxon>Mucorales</taxon>
        <taxon>Mucorineae</taxon>
        <taxon>Rhizopodaceae</taxon>
        <taxon>Rhizopus</taxon>
    </lineage>
</organism>
<evidence type="ECO:0000256" key="3">
    <source>
        <dbReference type="ARBA" id="ARBA00018615"/>
    </source>
</evidence>
<accession>A0A1X0R4P1</accession>
<comment type="subcellular location">
    <subcellularLocation>
        <location evidence="1">Cytoplasm</location>
    </subcellularLocation>
</comment>
<reference evidence="9" key="1">
    <citation type="journal article" date="2016" name="Proc. Natl. Acad. Sci. U.S.A.">
        <title>Lipid metabolic changes in an early divergent fungus govern the establishment of a mutualistic symbiosis with endobacteria.</title>
        <authorList>
            <person name="Lastovetsky O.A."/>
            <person name="Gaspar M.L."/>
            <person name="Mondo S.J."/>
            <person name="LaButti K.M."/>
            <person name="Sandor L."/>
            <person name="Grigoriev I.V."/>
            <person name="Henry S.A."/>
            <person name="Pawlowska T.E."/>
        </authorList>
    </citation>
    <scope>NUCLEOTIDE SEQUENCE [LARGE SCALE GENOMIC DNA]</scope>
    <source>
        <strain evidence="9">ATCC 52814</strain>
    </source>
</reference>
<evidence type="ECO:0000256" key="6">
    <source>
        <dbReference type="ARBA" id="ARBA00022728"/>
    </source>
</evidence>
<dbReference type="GO" id="GO:0031122">
    <property type="term" value="P:cytoplasmic microtubule organization"/>
    <property type="evidence" value="ECO:0007669"/>
    <property type="project" value="TreeGrafter"/>
</dbReference>
<sequence length="100" mass="10999">MVCKKCEKKLIAVAAPDTWKEGSNNAVAGSSGRKINQNKLLSKSAKANRFNPLEGKCKLCKNRVHQTKANYCQDCAYKKGICAICGKQVLDTTNYKQSSK</sequence>
<dbReference type="PANTHER" id="PTHR11805:SF1">
    <property type="entry name" value="CYSTEINE-RICH PDZ-BINDING PROTEIN"/>
    <property type="match status" value="1"/>
</dbReference>
<name>A0A1X0R4P1_RHIZD</name>
<keyword evidence="7" id="KW-0508">mRNA splicing</keyword>
<dbReference type="AlphaFoldDB" id="A0A1X0R4P1"/>
<keyword evidence="5" id="KW-0507">mRNA processing</keyword>
<dbReference type="PANTHER" id="PTHR11805">
    <property type="entry name" value="CYSTEINE-RICH PDZ-BINDING PROTEIN"/>
    <property type="match status" value="1"/>
</dbReference>
<evidence type="ECO:0000313" key="9">
    <source>
        <dbReference type="EMBL" id="ORE06995.1"/>
    </source>
</evidence>
<evidence type="ECO:0000256" key="1">
    <source>
        <dbReference type="ARBA" id="ARBA00004496"/>
    </source>
</evidence>
<dbReference type="GO" id="GO:0008017">
    <property type="term" value="F:microtubule binding"/>
    <property type="evidence" value="ECO:0007669"/>
    <property type="project" value="TreeGrafter"/>
</dbReference>
<evidence type="ECO:0000256" key="8">
    <source>
        <dbReference type="ARBA" id="ARBA00032518"/>
    </source>
</evidence>
<dbReference type="GO" id="GO:0006397">
    <property type="term" value="P:mRNA processing"/>
    <property type="evidence" value="ECO:0007669"/>
    <property type="project" value="UniProtKB-KW"/>
</dbReference>
<dbReference type="GO" id="GO:0005681">
    <property type="term" value="C:spliceosomal complex"/>
    <property type="evidence" value="ECO:0007669"/>
    <property type="project" value="UniProtKB-KW"/>
</dbReference>